<dbReference type="RefSeq" id="WP_379836877.1">
    <property type="nucleotide sequence ID" value="NZ_JBHRYQ010000001.1"/>
</dbReference>
<evidence type="ECO:0000256" key="1">
    <source>
        <dbReference type="SAM" id="Phobius"/>
    </source>
</evidence>
<feature type="transmembrane region" description="Helical" evidence="1">
    <location>
        <begin position="356"/>
        <end position="380"/>
    </location>
</feature>
<feature type="transmembrane region" description="Helical" evidence="1">
    <location>
        <begin position="169"/>
        <end position="192"/>
    </location>
</feature>
<feature type="transmembrane region" description="Helical" evidence="1">
    <location>
        <begin position="12"/>
        <end position="29"/>
    </location>
</feature>
<feature type="transmembrane region" description="Helical" evidence="1">
    <location>
        <begin position="299"/>
        <end position="317"/>
    </location>
</feature>
<keyword evidence="3" id="KW-1185">Reference proteome</keyword>
<proteinExistence type="predicted"/>
<keyword evidence="1" id="KW-0472">Membrane</keyword>
<reference evidence="3" key="1">
    <citation type="journal article" date="2019" name="Int. J. Syst. Evol. Microbiol.">
        <title>The Global Catalogue of Microorganisms (GCM) 10K type strain sequencing project: providing services to taxonomists for standard genome sequencing and annotation.</title>
        <authorList>
            <consortium name="The Broad Institute Genomics Platform"/>
            <consortium name="The Broad Institute Genome Sequencing Center for Infectious Disease"/>
            <person name="Wu L."/>
            <person name="Ma J."/>
        </authorList>
    </citation>
    <scope>NUCLEOTIDE SEQUENCE [LARGE SCALE GENOMIC DNA]</scope>
    <source>
        <strain evidence="3">CECT 7956</strain>
    </source>
</reference>
<feature type="transmembrane region" description="Helical" evidence="1">
    <location>
        <begin position="100"/>
        <end position="119"/>
    </location>
</feature>
<keyword evidence="1" id="KW-0812">Transmembrane</keyword>
<evidence type="ECO:0000313" key="3">
    <source>
        <dbReference type="Proteomes" id="UP001595616"/>
    </source>
</evidence>
<protein>
    <submittedName>
        <fullName evidence="2">DUF819 domain-containing protein</fullName>
    </submittedName>
</protein>
<sequence length="415" mass="44939">MPNQVLIENDAVVLGILFLILFGIFKLAESTNRFLVSFFKIFPPILLCYFIPGVLNSVGFFSGQHSGIYPFVSKYLLPVCLLLFTLSLDIDMLKKLGLKSVLVFLAGTLGVILGGPLAAKVVSVIMPEVFTGKEGGELWRGLGTIAGSWIGGGANQTAIKEIVKPSAYVFSQCVAVDVLVAETWLAVLLIGVGYTKRIDNWLGADQSLVADMKAKLHDYKTKNERIPEFMDYLTILSVGFVCMGIAYFFADLIVPYISANHPSWSKFSLTSVFFWVVFITTALGIFLSQTKVRELENVGASKIATLILYILVASIGMQMDLLAISQNLGLFLVGIIWIFIHVIFVLTAAKILKVPYFVMAVGSQANIGGAASASVVAGAFHPTLVSVGVIFSVLGYSVGTYGGYLTALLIRWVLA</sequence>
<comment type="caution">
    <text evidence="2">The sequence shown here is derived from an EMBL/GenBank/DDBJ whole genome shotgun (WGS) entry which is preliminary data.</text>
</comment>
<dbReference type="Pfam" id="PF05684">
    <property type="entry name" value="DUF819"/>
    <property type="match status" value="1"/>
</dbReference>
<organism evidence="2 3">
    <name type="scientific">Lacihabitans lacunae</name>
    <dbReference type="NCBI Taxonomy" id="1028214"/>
    <lineage>
        <taxon>Bacteria</taxon>
        <taxon>Pseudomonadati</taxon>
        <taxon>Bacteroidota</taxon>
        <taxon>Cytophagia</taxon>
        <taxon>Cytophagales</taxon>
        <taxon>Leadbetterellaceae</taxon>
        <taxon>Lacihabitans</taxon>
    </lineage>
</organism>
<gene>
    <name evidence="2" type="ORF">ACFOOI_08115</name>
</gene>
<name>A0ABV7YTV5_9BACT</name>
<feature type="transmembrane region" description="Helical" evidence="1">
    <location>
        <begin position="41"/>
        <end position="62"/>
    </location>
</feature>
<dbReference type="EMBL" id="JBHRYQ010000001">
    <property type="protein sequence ID" value="MFC3810614.1"/>
    <property type="molecule type" value="Genomic_DNA"/>
</dbReference>
<feature type="transmembrane region" description="Helical" evidence="1">
    <location>
        <begin position="329"/>
        <end position="349"/>
    </location>
</feature>
<feature type="transmembrane region" description="Helical" evidence="1">
    <location>
        <begin position="386"/>
        <end position="414"/>
    </location>
</feature>
<dbReference type="Proteomes" id="UP001595616">
    <property type="component" value="Unassembled WGS sequence"/>
</dbReference>
<evidence type="ECO:0000313" key="2">
    <source>
        <dbReference type="EMBL" id="MFC3810614.1"/>
    </source>
</evidence>
<accession>A0ABV7YTV5</accession>
<feature type="transmembrane region" description="Helical" evidence="1">
    <location>
        <begin position="68"/>
        <end position="88"/>
    </location>
</feature>
<dbReference type="InterPro" id="IPR008537">
    <property type="entry name" value="DUF819"/>
</dbReference>
<dbReference type="PANTHER" id="PTHR34289">
    <property type="entry name" value="PROTEIN, PUTATIVE (DUF819)-RELATED"/>
    <property type="match status" value="1"/>
</dbReference>
<feature type="transmembrane region" description="Helical" evidence="1">
    <location>
        <begin position="269"/>
        <end position="287"/>
    </location>
</feature>
<dbReference type="PANTHER" id="PTHR34289:SF8">
    <property type="entry name" value="DUF819 DOMAIN-CONTAINING PROTEIN"/>
    <property type="match status" value="1"/>
</dbReference>
<keyword evidence="1" id="KW-1133">Transmembrane helix</keyword>
<feature type="transmembrane region" description="Helical" evidence="1">
    <location>
        <begin position="229"/>
        <end position="249"/>
    </location>
</feature>